<sequence>MNKQISVVALAAAHTAAIVAIGYVLLGLVPMALFAFGFVGGLAIWLVARDEATFADIRLPYFLTLGFFVLHKIEERELDFFPALSQLTGVPVPQEGSPLAILLYVLAAAWLLVPFLMLRRYSFGHYLAWTFFVSMGVIELAHFIFPLFEDRPYGYFPGMASVVPLAPAAWWGLYRMLVPATTDRTKRAS</sequence>
<comment type="caution">
    <text evidence="2">The sequence shown here is derived from an EMBL/GenBank/DDBJ whole genome shotgun (WGS) entry which is preliminary data.</text>
</comment>
<proteinExistence type="predicted"/>
<gene>
    <name evidence="2" type="ORF">HV823_21415</name>
</gene>
<organism evidence="2 3">
    <name type="scientific">Mycoplana rhizolycopersici</name>
    <dbReference type="NCBI Taxonomy" id="2746702"/>
    <lineage>
        <taxon>Bacteria</taxon>
        <taxon>Pseudomonadati</taxon>
        <taxon>Pseudomonadota</taxon>
        <taxon>Alphaproteobacteria</taxon>
        <taxon>Hyphomicrobiales</taxon>
        <taxon>Rhizobiaceae</taxon>
        <taxon>Mycoplana</taxon>
    </lineage>
</organism>
<evidence type="ECO:0000313" key="2">
    <source>
        <dbReference type="EMBL" id="NVP57810.1"/>
    </source>
</evidence>
<protein>
    <submittedName>
        <fullName evidence="2">Uncharacterized protein</fullName>
    </submittedName>
</protein>
<name>A0ABX2QJD8_9HYPH</name>
<evidence type="ECO:0000313" key="3">
    <source>
        <dbReference type="Proteomes" id="UP000659172"/>
    </source>
</evidence>
<dbReference type="RefSeq" id="WP_176951734.1">
    <property type="nucleotide sequence ID" value="NZ_JABXYK010000016.1"/>
</dbReference>
<keyword evidence="1" id="KW-1133">Transmembrane helix</keyword>
<feature type="transmembrane region" description="Helical" evidence="1">
    <location>
        <begin position="99"/>
        <end position="119"/>
    </location>
</feature>
<keyword evidence="3" id="KW-1185">Reference proteome</keyword>
<accession>A0ABX2QJD8</accession>
<feature type="transmembrane region" description="Helical" evidence="1">
    <location>
        <begin position="126"/>
        <end position="148"/>
    </location>
</feature>
<keyword evidence="1" id="KW-0472">Membrane</keyword>
<feature type="transmembrane region" description="Helical" evidence="1">
    <location>
        <begin position="154"/>
        <end position="174"/>
    </location>
</feature>
<reference evidence="2 3" key="1">
    <citation type="submission" date="2020-06" db="EMBL/GenBank/DDBJ databases">
        <title>Rhizobium sp.nov. isolated from the tomato plant.</title>
        <authorList>
            <person name="Thin K.K."/>
            <person name="Zhang X."/>
            <person name="He S."/>
        </authorList>
    </citation>
    <scope>NUCLEOTIDE SEQUENCE [LARGE SCALE GENOMIC DNA]</scope>
    <source>
        <strain evidence="2 3">DBTS2</strain>
    </source>
</reference>
<evidence type="ECO:0000256" key="1">
    <source>
        <dbReference type="SAM" id="Phobius"/>
    </source>
</evidence>
<dbReference type="EMBL" id="JABXYK010000016">
    <property type="protein sequence ID" value="NVP57810.1"/>
    <property type="molecule type" value="Genomic_DNA"/>
</dbReference>
<keyword evidence="1" id="KW-0812">Transmembrane</keyword>
<dbReference type="Proteomes" id="UP000659172">
    <property type="component" value="Unassembled WGS sequence"/>
</dbReference>
<feature type="transmembrane region" description="Helical" evidence="1">
    <location>
        <begin position="7"/>
        <end position="25"/>
    </location>
</feature>